<protein>
    <submittedName>
        <fullName evidence="1">Uncharacterized protein</fullName>
    </submittedName>
</protein>
<feature type="non-terminal residue" evidence="1">
    <location>
        <position position="1"/>
    </location>
</feature>
<gene>
    <name evidence="1" type="ORF">S01H1_40420</name>
</gene>
<name>X0UJZ5_9ZZZZ</name>
<evidence type="ECO:0000313" key="1">
    <source>
        <dbReference type="EMBL" id="GAG05915.1"/>
    </source>
</evidence>
<comment type="caution">
    <text evidence="1">The sequence shown here is derived from an EMBL/GenBank/DDBJ whole genome shotgun (WGS) entry which is preliminary data.</text>
</comment>
<reference evidence="1" key="1">
    <citation type="journal article" date="2014" name="Front. Microbiol.">
        <title>High frequency of phylogenetically diverse reductive dehalogenase-homologous genes in deep subseafloor sedimentary metagenomes.</title>
        <authorList>
            <person name="Kawai M."/>
            <person name="Futagami T."/>
            <person name="Toyoda A."/>
            <person name="Takaki Y."/>
            <person name="Nishi S."/>
            <person name="Hori S."/>
            <person name="Arai W."/>
            <person name="Tsubouchi T."/>
            <person name="Morono Y."/>
            <person name="Uchiyama I."/>
            <person name="Ito T."/>
            <person name="Fujiyama A."/>
            <person name="Inagaki F."/>
            <person name="Takami H."/>
        </authorList>
    </citation>
    <scope>NUCLEOTIDE SEQUENCE</scope>
    <source>
        <strain evidence="1">Expedition CK06-06</strain>
    </source>
</reference>
<accession>X0UJZ5</accession>
<dbReference type="EMBL" id="BARS01025595">
    <property type="protein sequence ID" value="GAG05915.1"/>
    <property type="molecule type" value="Genomic_DNA"/>
</dbReference>
<sequence length="88" mass="9912">EASLSTFELSRLVARAGLTLVVRDGFAFGCQFYMFQAFFLGQASSPMLKATGMRVLALLKKANLYHFENPWLNSLIGFQTLVVGRRKY</sequence>
<dbReference type="AlphaFoldDB" id="X0UJZ5"/>
<organism evidence="1">
    <name type="scientific">marine sediment metagenome</name>
    <dbReference type="NCBI Taxonomy" id="412755"/>
    <lineage>
        <taxon>unclassified sequences</taxon>
        <taxon>metagenomes</taxon>
        <taxon>ecological metagenomes</taxon>
    </lineage>
</organism>
<proteinExistence type="predicted"/>